<protein>
    <submittedName>
        <fullName evidence="1">Uncharacterized protein</fullName>
    </submittedName>
</protein>
<reference evidence="1 2" key="1">
    <citation type="submission" date="2019-07" db="EMBL/GenBank/DDBJ databases">
        <title>Whole genome shotgun sequence of Segetibacter aerophilus NBRC 106135.</title>
        <authorList>
            <person name="Hosoyama A."/>
            <person name="Uohara A."/>
            <person name="Ohji S."/>
            <person name="Ichikawa N."/>
        </authorList>
    </citation>
    <scope>NUCLEOTIDE SEQUENCE [LARGE SCALE GENOMIC DNA]</scope>
    <source>
        <strain evidence="1 2">NBRC 106135</strain>
    </source>
</reference>
<organism evidence="1 2">
    <name type="scientific">Segetibacter aerophilus</name>
    <dbReference type="NCBI Taxonomy" id="670293"/>
    <lineage>
        <taxon>Bacteria</taxon>
        <taxon>Pseudomonadati</taxon>
        <taxon>Bacteroidota</taxon>
        <taxon>Chitinophagia</taxon>
        <taxon>Chitinophagales</taxon>
        <taxon>Chitinophagaceae</taxon>
        <taxon>Segetibacter</taxon>
    </lineage>
</organism>
<name>A0A512BHU9_9BACT</name>
<evidence type="ECO:0000313" key="1">
    <source>
        <dbReference type="EMBL" id="GEO11554.1"/>
    </source>
</evidence>
<dbReference type="AlphaFoldDB" id="A0A512BHU9"/>
<accession>A0A512BHU9</accession>
<dbReference type="EMBL" id="BJYT01000024">
    <property type="protein sequence ID" value="GEO11554.1"/>
    <property type="molecule type" value="Genomic_DNA"/>
</dbReference>
<comment type="caution">
    <text evidence="1">The sequence shown here is derived from an EMBL/GenBank/DDBJ whole genome shotgun (WGS) entry which is preliminary data.</text>
</comment>
<gene>
    <name evidence="1" type="ORF">SAE01_40500</name>
</gene>
<proteinExistence type="predicted"/>
<evidence type="ECO:0000313" key="2">
    <source>
        <dbReference type="Proteomes" id="UP000321513"/>
    </source>
</evidence>
<dbReference type="Proteomes" id="UP000321513">
    <property type="component" value="Unassembled WGS sequence"/>
</dbReference>
<sequence length="128" mass="14930">MTYFYAYPSRHDAGIIFSSIPLEKGDSVKLLYMKNSRFTKGEVNDKPEYITFLKKDGIRPIKFGMVEFEKTEGNSTSARELELKMGDEIDIEFSSAVIDWEAFILKELKRTGKKIKIARFFRSFYWGT</sequence>
<dbReference type="RefSeq" id="WP_147205657.1">
    <property type="nucleotide sequence ID" value="NZ_BJYT01000024.1"/>
</dbReference>
<keyword evidence="2" id="KW-1185">Reference proteome</keyword>